<accession>A0ACC1J6U9</accession>
<sequence length="343" mass="38298">MANIPTLEFGVPGDKIKVPRIGLGCMGFSPIYGEVNDEDSLKTINHALDVGCTFFDTADIYGLGGNERLLSHVLKDRRDEVFLCTKFGNAWRDPEPGFQGGFAELLVGVKGDPEYVRRAFQDSLGRLGIDKVDLYYQHRVDTSVPIEETVKAMAEFVKAGKARYLGLSECSAETLRRAYKVHPIAAVQVEYNCWSLDIEQNGLLDACRELGVTVVAYAPLGRGFMTGQIRSFDDLPENDFRRGNPRFQPENFHHNIKLVEAFEEMSAKKGCKPGQLALAWVLAQDPNLIVIPGTKRIKYLDENVAAGQVQISDAENKQIRDIINSIPISGDRYSKFDMSHTYK</sequence>
<organism evidence="1 2">
    <name type="scientific">Linderina macrospora</name>
    <dbReference type="NCBI Taxonomy" id="4868"/>
    <lineage>
        <taxon>Eukaryota</taxon>
        <taxon>Fungi</taxon>
        <taxon>Fungi incertae sedis</taxon>
        <taxon>Zoopagomycota</taxon>
        <taxon>Kickxellomycotina</taxon>
        <taxon>Kickxellomycetes</taxon>
        <taxon>Kickxellales</taxon>
        <taxon>Kickxellaceae</taxon>
        <taxon>Linderina</taxon>
    </lineage>
</organism>
<name>A0ACC1J6U9_9FUNG</name>
<evidence type="ECO:0000313" key="1">
    <source>
        <dbReference type="EMBL" id="KAJ1939904.1"/>
    </source>
</evidence>
<gene>
    <name evidence="1" type="ORF">FBU59_003970</name>
</gene>
<reference evidence="1" key="1">
    <citation type="submission" date="2022-07" db="EMBL/GenBank/DDBJ databases">
        <title>Phylogenomic reconstructions and comparative analyses of Kickxellomycotina fungi.</title>
        <authorList>
            <person name="Reynolds N.K."/>
            <person name="Stajich J.E."/>
            <person name="Barry K."/>
            <person name="Grigoriev I.V."/>
            <person name="Crous P."/>
            <person name="Smith M.E."/>
        </authorList>
    </citation>
    <scope>NUCLEOTIDE SEQUENCE</scope>
    <source>
        <strain evidence="1">NRRL 5244</strain>
    </source>
</reference>
<dbReference type="EMBL" id="JANBPW010002699">
    <property type="protein sequence ID" value="KAJ1939904.1"/>
    <property type="molecule type" value="Genomic_DNA"/>
</dbReference>
<comment type="caution">
    <text evidence="1">The sequence shown here is derived from an EMBL/GenBank/DDBJ whole genome shotgun (WGS) entry which is preliminary data.</text>
</comment>
<keyword evidence="2" id="KW-1185">Reference proteome</keyword>
<evidence type="ECO:0000313" key="2">
    <source>
        <dbReference type="Proteomes" id="UP001150603"/>
    </source>
</evidence>
<dbReference type="Proteomes" id="UP001150603">
    <property type="component" value="Unassembled WGS sequence"/>
</dbReference>
<protein>
    <submittedName>
        <fullName evidence="1">Uncharacterized protein</fullName>
    </submittedName>
</protein>
<proteinExistence type="predicted"/>